<feature type="domain" description="NACHT" evidence="2">
    <location>
        <begin position="151"/>
        <end position="250"/>
    </location>
</feature>
<feature type="transmembrane region" description="Helical" evidence="1">
    <location>
        <begin position="30"/>
        <end position="49"/>
    </location>
</feature>
<accession>A0A5M3VN79</accession>
<dbReference type="Pfam" id="PF05729">
    <property type="entry name" value="NACHT"/>
    <property type="match status" value="1"/>
</dbReference>
<gene>
    <name evidence="3" type="ORF">Acor_00250</name>
</gene>
<feature type="transmembrane region" description="Helical" evidence="1">
    <location>
        <begin position="442"/>
        <end position="471"/>
    </location>
</feature>
<name>A0A5M3VN79_9ACTN</name>
<dbReference type="SUPFAM" id="SSF52540">
    <property type="entry name" value="P-loop containing nucleoside triphosphate hydrolases"/>
    <property type="match status" value="1"/>
</dbReference>
<keyword evidence="4" id="KW-1185">Reference proteome</keyword>
<feature type="transmembrane region" description="Helical" evidence="1">
    <location>
        <begin position="7"/>
        <end position="24"/>
    </location>
</feature>
<evidence type="ECO:0000313" key="4">
    <source>
        <dbReference type="Proteomes" id="UP000334990"/>
    </source>
</evidence>
<dbReference type="Proteomes" id="UP000334990">
    <property type="component" value="Unassembled WGS sequence"/>
</dbReference>
<reference evidence="3 4" key="1">
    <citation type="submission" date="2019-10" db="EMBL/GenBank/DDBJ databases">
        <title>Whole genome shotgun sequence of Acrocarpospora corrugata NBRC 13972.</title>
        <authorList>
            <person name="Ichikawa N."/>
            <person name="Kimura A."/>
            <person name="Kitahashi Y."/>
            <person name="Komaki H."/>
            <person name="Oguchi A."/>
        </authorList>
    </citation>
    <scope>NUCLEOTIDE SEQUENCE [LARGE SCALE GENOMIC DNA]</scope>
    <source>
        <strain evidence="3 4">NBRC 13972</strain>
    </source>
</reference>
<feature type="transmembrane region" description="Helical" evidence="1">
    <location>
        <begin position="646"/>
        <end position="669"/>
    </location>
</feature>
<dbReference type="AlphaFoldDB" id="A0A5M3VN79"/>
<evidence type="ECO:0000313" key="3">
    <source>
        <dbReference type="EMBL" id="GER97963.1"/>
    </source>
</evidence>
<keyword evidence="1" id="KW-1133">Transmembrane helix</keyword>
<sequence>MWLRVGATLVIAVVLVGVLTPPWSPGTIDWIQIVGLIVAVATLLGQVVFDWRGRQPGSMSTPDQIAGAEQALREFVRAQWREEIQIRELDDPAPLPVRWRMTGLPGVMDRAEKIDRPRFPLNWLGIGRPRFDGRADRMPEMAERFRQLTRRRLVIIGAPGMGKTTLAVLLLKELLDDPRPGDPVPVLLSMSGWDPRGESVHQWLARRLRENYPALRAADFGPDAALGLVRQLRVLPVLDGLDELPDEVRPQVLAALNAVDALILTCRTPEFRAAVEGRGGGPLAGGAVIEPRPVKSADVVAYIEGRLPAGQRTVWAGVLAAVRREPDGPIAEALSTPLALWLLRKVYIDTRTDPGGLCDREYFPTSTSITEHLLDNLVHAAFATVLPEDEQAVVRGGHPFRPRRGWDPDDAKRWLSFLARHMTQDNRDFRWWELHRALSRNWVTLVGGITVGLTVGLTVAVFSGLMTLLLYPKSMPGPLLFCLVGGVVGGLVGGLTGGLALLNRSALEPAYADLRLRGPVRQFAGNLTFGLAVVFLVGMVAALGFWLVAGAGQLSDGLWFGLAVVFTGGLIVGLNRWVTTPLTSAGPQTPAVTLRRDLELVYGRSLIGGLTLGLTFGLTAALLPGLSGAGPGVVAGVLFGLGGGLVFTFTFGLKGASSSYLVALIVLSLRRRVPRRLMGLLEDAHRVGLLRQAGPVYQFRHAQLQDRLAQSAQ</sequence>
<dbReference type="InterPro" id="IPR007111">
    <property type="entry name" value="NACHT_NTPase"/>
</dbReference>
<feature type="transmembrane region" description="Helical" evidence="1">
    <location>
        <begin position="605"/>
        <end position="626"/>
    </location>
</feature>
<dbReference type="EMBL" id="BLAD01000035">
    <property type="protein sequence ID" value="GER97963.1"/>
    <property type="molecule type" value="Genomic_DNA"/>
</dbReference>
<proteinExistence type="predicted"/>
<keyword evidence="1" id="KW-0812">Transmembrane</keyword>
<keyword evidence="1" id="KW-0472">Membrane</keyword>
<evidence type="ECO:0000259" key="2">
    <source>
        <dbReference type="Pfam" id="PF05729"/>
    </source>
</evidence>
<dbReference type="Gene3D" id="3.40.50.300">
    <property type="entry name" value="P-loop containing nucleotide triphosphate hydrolases"/>
    <property type="match status" value="1"/>
</dbReference>
<comment type="caution">
    <text evidence="3">The sequence shown here is derived from an EMBL/GenBank/DDBJ whole genome shotgun (WGS) entry which is preliminary data.</text>
</comment>
<dbReference type="InterPro" id="IPR027417">
    <property type="entry name" value="P-loop_NTPase"/>
</dbReference>
<evidence type="ECO:0000256" key="1">
    <source>
        <dbReference type="SAM" id="Phobius"/>
    </source>
</evidence>
<protein>
    <submittedName>
        <fullName evidence="3">NACHT domain-containing protein</fullName>
    </submittedName>
</protein>
<feature type="transmembrane region" description="Helical" evidence="1">
    <location>
        <begin position="477"/>
        <end position="502"/>
    </location>
</feature>
<organism evidence="3 4">
    <name type="scientific">Acrocarpospora corrugata</name>
    <dbReference type="NCBI Taxonomy" id="35763"/>
    <lineage>
        <taxon>Bacteria</taxon>
        <taxon>Bacillati</taxon>
        <taxon>Actinomycetota</taxon>
        <taxon>Actinomycetes</taxon>
        <taxon>Streptosporangiales</taxon>
        <taxon>Streptosporangiaceae</taxon>
        <taxon>Acrocarpospora</taxon>
    </lineage>
</organism>
<feature type="transmembrane region" description="Helical" evidence="1">
    <location>
        <begin position="523"/>
        <end position="546"/>
    </location>
</feature>
<feature type="transmembrane region" description="Helical" evidence="1">
    <location>
        <begin position="558"/>
        <end position="578"/>
    </location>
</feature>